<sequence length="154" mass="17700">MGAVMRILRYLKVTPGNGLMFFKYGHTYVEGYTDADWACSITDRCSTSGYFIFVGCNLVTWRSKKQKVVSRSSVEAKYHGMAQGTCELLWLRKLLGDLRCVPQKPMNLYCDNKAVIAIAHNPVQHDRTKHEEVDRHFIKEKVDTEIVSFSIYII</sequence>
<protein>
    <recommendedName>
        <fullName evidence="3">Copia protein</fullName>
    </recommendedName>
</protein>
<comment type="caution">
    <text evidence="1">The sequence shown here is derived from an EMBL/GenBank/DDBJ whole genome shotgun (WGS) entry which is preliminary data.</text>
</comment>
<dbReference type="PANTHER" id="PTHR11439:SF467">
    <property type="entry name" value="INTEGRASE CATALYTIC DOMAIN-CONTAINING PROTEIN"/>
    <property type="match status" value="1"/>
</dbReference>
<keyword evidence="2" id="KW-1185">Reference proteome</keyword>
<gene>
    <name evidence="1" type="ORF">L3X38_024096</name>
</gene>
<dbReference type="SUPFAM" id="SSF56672">
    <property type="entry name" value="DNA/RNA polymerases"/>
    <property type="match status" value="1"/>
</dbReference>
<accession>A0AAD4W0S0</accession>
<evidence type="ECO:0000313" key="1">
    <source>
        <dbReference type="EMBL" id="KAI5333964.1"/>
    </source>
</evidence>
<dbReference type="PANTHER" id="PTHR11439">
    <property type="entry name" value="GAG-POL-RELATED RETROTRANSPOSON"/>
    <property type="match status" value="1"/>
</dbReference>
<evidence type="ECO:0008006" key="3">
    <source>
        <dbReference type="Google" id="ProtNLM"/>
    </source>
</evidence>
<dbReference type="AlphaFoldDB" id="A0AAD4W0S0"/>
<dbReference type="EMBL" id="JAJFAZ020000004">
    <property type="protein sequence ID" value="KAI5333964.1"/>
    <property type="molecule type" value="Genomic_DNA"/>
</dbReference>
<dbReference type="CDD" id="cd09272">
    <property type="entry name" value="RNase_HI_RT_Ty1"/>
    <property type="match status" value="1"/>
</dbReference>
<proteinExistence type="predicted"/>
<dbReference type="Proteomes" id="UP001054821">
    <property type="component" value="Chromosome 4"/>
</dbReference>
<reference evidence="1 2" key="1">
    <citation type="journal article" date="2022" name="G3 (Bethesda)">
        <title>Whole-genome sequence and methylome profiling of the almond [Prunus dulcis (Mill.) D.A. Webb] cultivar 'Nonpareil'.</title>
        <authorList>
            <person name="D'Amico-Willman K.M."/>
            <person name="Ouma W.Z."/>
            <person name="Meulia T."/>
            <person name="Sideli G.M."/>
            <person name="Gradziel T.M."/>
            <person name="Fresnedo-Ramirez J."/>
        </authorList>
    </citation>
    <scope>NUCLEOTIDE SEQUENCE [LARGE SCALE GENOMIC DNA]</scope>
    <source>
        <strain evidence="1">Clone GOH B32 T37-40</strain>
    </source>
</reference>
<evidence type="ECO:0000313" key="2">
    <source>
        <dbReference type="Proteomes" id="UP001054821"/>
    </source>
</evidence>
<dbReference type="InterPro" id="IPR043502">
    <property type="entry name" value="DNA/RNA_pol_sf"/>
</dbReference>
<organism evidence="1 2">
    <name type="scientific">Prunus dulcis</name>
    <name type="common">Almond</name>
    <name type="synonym">Amygdalus dulcis</name>
    <dbReference type="NCBI Taxonomy" id="3755"/>
    <lineage>
        <taxon>Eukaryota</taxon>
        <taxon>Viridiplantae</taxon>
        <taxon>Streptophyta</taxon>
        <taxon>Embryophyta</taxon>
        <taxon>Tracheophyta</taxon>
        <taxon>Spermatophyta</taxon>
        <taxon>Magnoliopsida</taxon>
        <taxon>eudicotyledons</taxon>
        <taxon>Gunneridae</taxon>
        <taxon>Pentapetalae</taxon>
        <taxon>rosids</taxon>
        <taxon>fabids</taxon>
        <taxon>Rosales</taxon>
        <taxon>Rosaceae</taxon>
        <taxon>Amygdaloideae</taxon>
        <taxon>Amygdaleae</taxon>
        <taxon>Prunus</taxon>
    </lineage>
</organism>
<name>A0AAD4W0S0_PRUDU</name>